<keyword evidence="2" id="KW-1185">Reference proteome</keyword>
<accession>A0A544T2K6</accession>
<protein>
    <submittedName>
        <fullName evidence="1">Antitoxin</fullName>
    </submittedName>
</protein>
<dbReference type="OrthoDB" id="2971621at2"/>
<dbReference type="AlphaFoldDB" id="A0A544T2K6"/>
<evidence type="ECO:0000313" key="1">
    <source>
        <dbReference type="EMBL" id="TQR11655.1"/>
    </source>
</evidence>
<dbReference type="EMBL" id="VDGG01000030">
    <property type="protein sequence ID" value="TQR11655.1"/>
    <property type="molecule type" value="Genomic_DNA"/>
</dbReference>
<dbReference type="Proteomes" id="UP000318937">
    <property type="component" value="Unassembled WGS sequence"/>
</dbReference>
<gene>
    <name evidence="1" type="ORF">FG383_14025</name>
</gene>
<evidence type="ECO:0000313" key="2">
    <source>
        <dbReference type="Proteomes" id="UP000318937"/>
    </source>
</evidence>
<organism evidence="1 2">
    <name type="scientific">Psychrobacillus soli</name>
    <dbReference type="NCBI Taxonomy" id="1543965"/>
    <lineage>
        <taxon>Bacteria</taxon>
        <taxon>Bacillati</taxon>
        <taxon>Bacillota</taxon>
        <taxon>Bacilli</taxon>
        <taxon>Bacillales</taxon>
        <taxon>Bacillaceae</taxon>
        <taxon>Psychrobacillus</taxon>
    </lineage>
</organism>
<comment type="caution">
    <text evidence="1">The sequence shown here is derived from an EMBL/GenBank/DDBJ whole genome shotgun (WGS) entry which is preliminary data.</text>
</comment>
<name>A0A544T2K6_9BACI</name>
<sequence>MVNRKRGRPSGKIKTSKIEIIVEPDLKEQFMTLVHSNNQYCSILIREWIIDYIDRNNKQD</sequence>
<proteinExistence type="predicted"/>
<reference evidence="1 2" key="1">
    <citation type="submission" date="2019-05" db="EMBL/GenBank/DDBJ databases">
        <title>Psychrobacillus vulpis sp. nov., a new species isolated from feces of a red fox that inhabits in The Tablas de Daimiel Natural Park, Albacete, Spain.</title>
        <authorList>
            <person name="Rodriguez M."/>
            <person name="Reina J.C."/>
            <person name="Bejar V."/>
            <person name="Llamas I."/>
        </authorList>
    </citation>
    <scope>NUCLEOTIDE SEQUENCE [LARGE SCALE GENOMIC DNA]</scope>
    <source>
        <strain evidence="1 2">NHI-2</strain>
    </source>
</reference>